<sequence>QSRLDRIYVTEKILETAREWKIETTGVPHADHNMVSVLVSNECTPWTGRGRWRIPDYVVKDKDLMDFAYEKGKEAQINLRDANISADERNPQKVWADYKQAI</sequence>
<gene>
    <name evidence="1" type="ORF">F5890DRAFT_1379611</name>
</gene>
<reference evidence="1" key="1">
    <citation type="submission" date="2022-08" db="EMBL/GenBank/DDBJ databases">
        <authorList>
            <consortium name="DOE Joint Genome Institute"/>
            <person name="Min B."/>
            <person name="Riley R."/>
            <person name="Sierra-Patev S."/>
            <person name="Naranjo-Ortiz M."/>
            <person name="Looney B."/>
            <person name="Konkel Z."/>
            <person name="Slot J.C."/>
            <person name="Sakamoto Y."/>
            <person name="Steenwyk J.L."/>
            <person name="Rokas A."/>
            <person name="Carro J."/>
            <person name="Camarero S."/>
            <person name="Ferreira P."/>
            <person name="Molpeceres G."/>
            <person name="Ruiz-Duenas F.J."/>
            <person name="Serrano A."/>
            <person name="Henrissat B."/>
            <person name="Drula E."/>
            <person name="Hughes K.W."/>
            <person name="Mata J.L."/>
            <person name="Ishikawa N.K."/>
            <person name="Vargas-Isla R."/>
            <person name="Ushijima S."/>
            <person name="Smith C.A."/>
            <person name="Ahrendt S."/>
            <person name="Andreopoulos W."/>
            <person name="He G."/>
            <person name="Labutti K."/>
            <person name="Lipzen A."/>
            <person name="Ng V."/>
            <person name="Sandor L."/>
            <person name="Barry K."/>
            <person name="Martinez A.T."/>
            <person name="Xiao Y."/>
            <person name="Gibbons J.G."/>
            <person name="Terashima K."/>
            <person name="Hibbett D.S."/>
            <person name="Grigoriev I.V."/>
        </authorList>
    </citation>
    <scope>NUCLEOTIDE SEQUENCE</scope>
    <source>
        <strain evidence="1">TFB7829</strain>
    </source>
</reference>
<evidence type="ECO:0000313" key="2">
    <source>
        <dbReference type="Proteomes" id="UP001163850"/>
    </source>
</evidence>
<dbReference type="AlphaFoldDB" id="A0AA38PW77"/>
<name>A0AA38PW77_9AGAR</name>
<accession>A0AA38PW77</accession>
<feature type="non-terminal residue" evidence="1">
    <location>
        <position position="102"/>
    </location>
</feature>
<evidence type="ECO:0000313" key="1">
    <source>
        <dbReference type="EMBL" id="KAJ3982403.1"/>
    </source>
</evidence>
<dbReference type="EMBL" id="MU802063">
    <property type="protein sequence ID" value="KAJ3982403.1"/>
    <property type="molecule type" value="Genomic_DNA"/>
</dbReference>
<feature type="non-terminal residue" evidence="1">
    <location>
        <position position="1"/>
    </location>
</feature>
<dbReference type="Proteomes" id="UP001163850">
    <property type="component" value="Unassembled WGS sequence"/>
</dbReference>
<organism evidence="1 2">
    <name type="scientific">Lentinula detonsa</name>
    <dbReference type="NCBI Taxonomy" id="2804962"/>
    <lineage>
        <taxon>Eukaryota</taxon>
        <taxon>Fungi</taxon>
        <taxon>Dikarya</taxon>
        <taxon>Basidiomycota</taxon>
        <taxon>Agaricomycotina</taxon>
        <taxon>Agaricomycetes</taxon>
        <taxon>Agaricomycetidae</taxon>
        <taxon>Agaricales</taxon>
        <taxon>Marasmiineae</taxon>
        <taxon>Omphalotaceae</taxon>
        <taxon>Lentinula</taxon>
    </lineage>
</organism>
<comment type="caution">
    <text evidence="1">The sequence shown here is derived from an EMBL/GenBank/DDBJ whole genome shotgun (WGS) entry which is preliminary data.</text>
</comment>
<protein>
    <submittedName>
        <fullName evidence="1">Uncharacterized protein</fullName>
    </submittedName>
</protein>
<proteinExistence type="predicted"/>